<evidence type="ECO:0000256" key="1">
    <source>
        <dbReference type="ARBA" id="ARBA00004196"/>
    </source>
</evidence>
<feature type="domain" description="Periplasmic binding protein" evidence="5">
    <location>
        <begin position="72"/>
        <end position="335"/>
    </location>
</feature>
<dbReference type="PANTHER" id="PTHR46847">
    <property type="entry name" value="D-ALLOSE-BINDING PERIPLASMIC PROTEIN-RELATED"/>
    <property type="match status" value="1"/>
</dbReference>
<evidence type="ECO:0000313" key="7">
    <source>
        <dbReference type="Proteomes" id="UP000070366"/>
    </source>
</evidence>
<dbReference type="InterPro" id="IPR028082">
    <property type="entry name" value="Peripla_BP_I"/>
</dbReference>
<evidence type="ECO:0000256" key="2">
    <source>
        <dbReference type="ARBA" id="ARBA00007639"/>
    </source>
</evidence>
<evidence type="ECO:0000259" key="5">
    <source>
        <dbReference type="Pfam" id="PF13407"/>
    </source>
</evidence>
<dbReference type="GO" id="GO:0030246">
    <property type="term" value="F:carbohydrate binding"/>
    <property type="evidence" value="ECO:0007669"/>
    <property type="project" value="UniProtKB-ARBA"/>
</dbReference>
<accession>A0A136Q5U1</accession>
<dbReference type="Proteomes" id="UP000070366">
    <property type="component" value="Unassembled WGS sequence"/>
</dbReference>
<dbReference type="Pfam" id="PF13407">
    <property type="entry name" value="Peripla_BP_4"/>
    <property type="match status" value="1"/>
</dbReference>
<sequence length="370" mass="38741">MAKIYLSKMEEKKMKKMLAILVVAVMLLSVALVGCGQEGDTASQAPAESSAATDASTAPAEPAGDDGGVKDVAVLIKATDSDFWQYVLIGATNYAAENPDKVKVTTDGPPNESDIDQQVSILEQIISREPDAIVIASTSSDATVPAIEDAVSKGIPVITVDNKVNTDKVATLLATDNLKGGAQAADTLVEKLKAEGKELKGKVGVISNMAGVQVLTDRDQGFIDRIKEIAPDIELIETVYVDGDMTKAMDAAADQISANDDLLGFFADNNTVGSGTARAITEAGKENDLVLVAFDSDPEEIKGLGTGAVDALILQDPYGMGYKGVEDALKAIAGETLESYVDTGVTVVTKDNMDEEEIKGLLDPTIKKIG</sequence>
<comment type="caution">
    <text evidence="6">The sequence shown here is derived from an EMBL/GenBank/DDBJ whole genome shotgun (WGS) entry which is preliminary data.</text>
</comment>
<dbReference type="PROSITE" id="PS51257">
    <property type="entry name" value="PROKAR_LIPOPROTEIN"/>
    <property type="match status" value="1"/>
</dbReference>
<dbReference type="STRING" id="626937.HMPREF3293_01113"/>
<keyword evidence="3" id="KW-0732">Signal</keyword>
<keyword evidence="7" id="KW-1185">Reference proteome</keyword>
<gene>
    <name evidence="6" type="ORF">HMPREF3293_01113</name>
</gene>
<dbReference type="SUPFAM" id="SSF53822">
    <property type="entry name" value="Periplasmic binding protein-like I"/>
    <property type="match status" value="1"/>
</dbReference>
<protein>
    <submittedName>
        <fullName evidence="6">Sugar-binding domain protein</fullName>
    </submittedName>
</protein>
<reference evidence="6 7" key="1">
    <citation type="submission" date="2016-02" db="EMBL/GenBank/DDBJ databases">
        <authorList>
            <person name="Wen L."/>
            <person name="He K."/>
            <person name="Yang H."/>
        </authorList>
    </citation>
    <scope>NUCLEOTIDE SEQUENCE [LARGE SCALE GENOMIC DNA]</scope>
    <source>
        <strain evidence="6 7">DSM 22607</strain>
    </source>
</reference>
<dbReference type="CDD" id="cd20008">
    <property type="entry name" value="PBP1_ABC_sugar_binding-like"/>
    <property type="match status" value="1"/>
</dbReference>
<name>A0A136Q5U1_9FIRM</name>
<evidence type="ECO:0000256" key="4">
    <source>
        <dbReference type="SAM" id="MobiDB-lite"/>
    </source>
</evidence>
<dbReference type="InterPro" id="IPR025997">
    <property type="entry name" value="SBP_2_dom"/>
</dbReference>
<dbReference type="PANTHER" id="PTHR46847:SF1">
    <property type="entry name" value="D-ALLOSE-BINDING PERIPLASMIC PROTEIN-RELATED"/>
    <property type="match status" value="1"/>
</dbReference>
<feature type="region of interest" description="Disordered" evidence="4">
    <location>
        <begin position="39"/>
        <end position="66"/>
    </location>
</feature>
<proteinExistence type="inferred from homology"/>
<evidence type="ECO:0000256" key="3">
    <source>
        <dbReference type="ARBA" id="ARBA00022729"/>
    </source>
</evidence>
<organism evidence="6 7">
    <name type="scientific">Christensenella minuta</name>
    <dbReference type="NCBI Taxonomy" id="626937"/>
    <lineage>
        <taxon>Bacteria</taxon>
        <taxon>Bacillati</taxon>
        <taxon>Bacillota</taxon>
        <taxon>Clostridia</taxon>
        <taxon>Christensenellales</taxon>
        <taxon>Christensenellaceae</taxon>
        <taxon>Christensenella</taxon>
    </lineage>
</organism>
<evidence type="ECO:0000313" key="6">
    <source>
        <dbReference type="EMBL" id="KXK66041.1"/>
    </source>
</evidence>
<feature type="compositionally biased region" description="Low complexity" evidence="4">
    <location>
        <begin position="45"/>
        <end position="62"/>
    </location>
</feature>
<dbReference type="GO" id="GO:0030313">
    <property type="term" value="C:cell envelope"/>
    <property type="evidence" value="ECO:0007669"/>
    <property type="project" value="UniProtKB-SubCell"/>
</dbReference>
<comment type="subcellular location">
    <subcellularLocation>
        <location evidence="1">Cell envelope</location>
    </subcellularLocation>
</comment>
<dbReference type="Gene3D" id="3.40.50.2300">
    <property type="match status" value="2"/>
</dbReference>
<dbReference type="EMBL" id="LSZW01000050">
    <property type="protein sequence ID" value="KXK66041.1"/>
    <property type="molecule type" value="Genomic_DNA"/>
</dbReference>
<comment type="similarity">
    <text evidence="2">Belongs to the bacterial solute-binding protein 2 family.</text>
</comment>
<dbReference type="AlphaFoldDB" id="A0A136Q5U1"/>